<dbReference type="InterPro" id="IPR013752">
    <property type="entry name" value="KPA_reductase"/>
</dbReference>
<evidence type="ECO:0000256" key="2">
    <source>
        <dbReference type="ARBA" id="ARBA00013014"/>
    </source>
</evidence>
<organism evidence="9 10">
    <name type="scientific">Consotaella salsifontis</name>
    <dbReference type="NCBI Taxonomy" id="1365950"/>
    <lineage>
        <taxon>Bacteria</taxon>
        <taxon>Pseudomonadati</taxon>
        <taxon>Pseudomonadota</taxon>
        <taxon>Alphaproteobacteria</taxon>
        <taxon>Hyphomicrobiales</taxon>
        <taxon>Aurantimonadaceae</taxon>
        <taxon>Consotaella</taxon>
    </lineage>
</organism>
<dbReference type="STRING" id="1365950.SAMN05428963_11323"/>
<dbReference type="NCBIfam" id="NF005089">
    <property type="entry name" value="PRK06522.1-4"/>
    <property type="match status" value="1"/>
</dbReference>
<evidence type="ECO:0000313" key="9">
    <source>
        <dbReference type="EMBL" id="SKA30515.1"/>
    </source>
</evidence>
<dbReference type="Gene3D" id="3.40.50.720">
    <property type="entry name" value="NAD(P)-binding Rossmann-like Domain"/>
    <property type="match status" value="1"/>
</dbReference>
<evidence type="ECO:0000313" key="10">
    <source>
        <dbReference type="Proteomes" id="UP000190135"/>
    </source>
</evidence>
<dbReference type="GO" id="GO:0015940">
    <property type="term" value="P:pantothenate biosynthetic process"/>
    <property type="evidence" value="ECO:0007669"/>
    <property type="project" value="UniProtKB-UniPathway"/>
</dbReference>
<name>A0A1T4SQK8_9HYPH</name>
<dbReference type="Proteomes" id="UP000190135">
    <property type="component" value="Unassembled WGS sequence"/>
</dbReference>
<dbReference type="EMBL" id="FUXL01000013">
    <property type="protein sequence ID" value="SKA30515.1"/>
    <property type="molecule type" value="Genomic_DNA"/>
</dbReference>
<evidence type="ECO:0000256" key="3">
    <source>
        <dbReference type="ARBA" id="ARBA00019465"/>
    </source>
</evidence>
<dbReference type="PANTHER" id="PTHR21708">
    <property type="entry name" value="PROBABLE 2-DEHYDROPANTOATE 2-REDUCTASE"/>
    <property type="match status" value="1"/>
</dbReference>
<dbReference type="InterPro" id="IPR008927">
    <property type="entry name" value="6-PGluconate_DH-like_C_sf"/>
</dbReference>
<reference evidence="9 10" key="1">
    <citation type="submission" date="2017-02" db="EMBL/GenBank/DDBJ databases">
        <authorList>
            <person name="Peterson S.W."/>
        </authorList>
    </citation>
    <scope>NUCLEOTIDE SEQUENCE [LARGE SCALE GENOMIC DNA]</scope>
    <source>
        <strain evidence="9 10">USBA 369</strain>
    </source>
</reference>
<dbReference type="InterPro" id="IPR013328">
    <property type="entry name" value="6PGD_dom2"/>
</dbReference>
<dbReference type="InterPro" id="IPR051402">
    <property type="entry name" value="KPR-Related"/>
</dbReference>
<dbReference type="Pfam" id="PF08546">
    <property type="entry name" value="ApbA_C"/>
    <property type="match status" value="1"/>
</dbReference>
<evidence type="ECO:0000256" key="4">
    <source>
        <dbReference type="ARBA" id="ARBA00022655"/>
    </source>
</evidence>
<comment type="pathway">
    <text evidence="1">Cofactor biosynthesis; (R)-pantothenate biosynthesis; (R)-pantoate from 3-methyl-2-oxobutanoate: step 2/2.</text>
</comment>
<keyword evidence="10" id="KW-1185">Reference proteome</keyword>
<feature type="domain" description="Ketopantoate reductase N-terminal" evidence="7">
    <location>
        <begin position="4"/>
        <end position="178"/>
    </location>
</feature>
<proteinExistence type="predicted"/>
<dbReference type="OrthoDB" id="9796561at2"/>
<dbReference type="InterPro" id="IPR013332">
    <property type="entry name" value="KPR_N"/>
</dbReference>
<keyword evidence="4" id="KW-0566">Pantothenate biosynthesis</keyword>
<dbReference type="AlphaFoldDB" id="A0A1T4SQK8"/>
<evidence type="ECO:0000256" key="1">
    <source>
        <dbReference type="ARBA" id="ARBA00004994"/>
    </source>
</evidence>
<feature type="domain" description="Ketopantoate reductase C-terminal" evidence="8">
    <location>
        <begin position="205"/>
        <end position="323"/>
    </location>
</feature>
<evidence type="ECO:0000259" key="7">
    <source>
        <dbReference type="Pfam" id="PF02558"/>
    </source>
</evidence>
<dbReference type="RefSeq" id="WP_078709528.1">
    <property type="nucleotide sequence ID" value="NZ_FUXL01000013.1"/>
</dbReference>
<dbReference type="Pfam" id="PF02558">
    <property type="entry name" value="ApbA"/>
    <property type="match status" value="1"/>
</dbReference>
<dbReference type="GO" id="GO:0005737">
    <property type="term" value="C:cytoplasm"/>
    <property type="evidence" value="ECO:0007669"/>
    <property type="project" value="TreeGrafter"/>
</dbReference>
<dbReference type="InterPro" id="IPR036291">
    <property type="entry name" value="NAD(P)-bd_dom_sf"/>
</dbReference>
<gene>
    <name evidence="9" type="ORF">SAMN05428963_11323</name>
</gene>
<sequence length="333" mass="35449">MKKICIFGAGAIGGAVATRLQLIAQSHDLDVSVVARGAQLAAIREHGLTVSAAGEPQPWAARMRATDDAAELGPQDIIFVALKGHQLTAACGALASLLGPETRLVAIQNGIPWWYFHGDKTSGLEGRRIEMLDPGGELWRRIGPERVIAGVVYQGAAVAAPGDIRLGPIGRFVFGEPNGEMTDDLERVATLIRDAGWQVKTTPRIRDDLWMKLQGNAAFNPLSALTRGTMADLLKEPMLSVVRQIVDEVRQVAEALGARIEGSAEEHIVANGGVGSAKTSMLQDLEKGRRLEYVPIQAAVGELARMVGVATPISDAVLALTTQLDESMARKGS</sequence>
<dbReference type="GO" id="GO:0008677">
    <property type="term" value="F:2-dehydropantoate 2-reductase activity"/>
    <property type="evidence" value="ECO:0007669"/>
    <property type="project" value="UniProtKB-EC"/>
</dbReference>
<dbReference type="Gene3D" id="1.10.1040.10">
    <property type="entry name" value="N-(1-d-carboxylethyl)-l-norvaline Dehydrogenase, domain 2"/>
    <property type="match status" value="1"/>
</dbReference>
<evidence type="ECO:0000256" key="6">
    <source>
        <dbReference type="ARBA" id="ARBA00048793"/>
    </source>
</evidence>
<dbReference type="EC" id="1.1.1.169" evidence="2"/>
<dbReference type="SUPFAM" id="SSF51735">
    <property type="entry name" value="NAD(P)-binding Rossmann-fold domains"/>
    <property type="match status" value="1"/>
</dbReference>
<dbReference type="PANTHER" id="PTHR21708:SF45">
    <property type="entry name" value="2-DEHYDROPANTOATE 2-REDUCTASE"/>
    <property type="match status" value="1"/>
</dbReference>
<dbReference type="FunFam" id="1.10.1040.10:FF:000017">
    <property type="entry name" value="2-dehydropantoate 2-reductase"/>
    <property type="match status" value="1"/>
</dbReference>
<evidence type="ECO:0000256" key="5">
    <source>
        <dbReference type="ARBA" id="ARBA00032024"/>
    </source>
</evidence>
<evidence type="ECO:0000259" key="8">
    <source>
        <dbReference type="Pfam" id="PF08546"/>
    </source>
</evidence>
<comment type="catalytic activity">
    <reaction evidence="6">
        <text>(R)-pantoate + NADP(+) = 2-dehydropantoate + NADPH + H(+)</text>
        <dbReference type="Rhea" id="RHEA:16233"/>
        <dbReference type="ChEBI" id="CHEBI:11561"/>
        <dbReference type="ChEBI" id="CHEBI:15378"/>
        <dbReference type="ChEBI" id="CHEBI:15980"/>
        <dbReference type="ChEBI" id="CHEBI:57783"/>
        <dbReference type="ChEBI" id="CHEBI:58349"/>
        <dbReference type="EC" id="1.1.1.169"/>
    </reaction>
</comment>
<dbReference type="SUPFAM" id="SSF48179">
    <property type="entry name" value="6-phosphogluconate dehydrogenase C-terminal domain-like"/>
    <property type="match status" value="1"/>
</dbReference>
<accession>A0A1T4SQK8</accession>
<protein>
    <recommendedName>
        <fullName evidence="3">2-dehydropantoate 2-reductase</fullName>
        <ecNumber evidence="2">1.1.1.169</ecNumber>
    </recommendedName>
    <alternativeName>
        <fullName evidence="5">Ketopantoate reductase</fullName>
    </alternativeName>
</protein>
<dbReference type="UniPathway" id="UPA00028">
    <property type="reaction ID" value="UER00004"/>
</dbReference>